<keyword evidence="4 5" id="KW-0472">Membrane</keyword>
<dbReference type="AlphaFoldDB" id="A0A443R6R2"/>
<feature type="transmembrane region" description="Helical" evidence="5">
    <location>
        <begin position="125"/>
        <end position="142"/>
    </location>
</feature>
<dbReference type="PANTHER" id="PTHR22911">
    <property type="entry name" value="ACYL-MALONYL CONDENSING ENZYME-RELATED"/>
    <property type="match status" value="1"/>
</dbReference>
<keyword evidence="3 5" id="KW-1133">Transmembrane helix</keyword>
<feature type="transmembrane region" description="Helical" evidence="5">
    <location>
        <begin position="247"/>
        <end position="266"/>
    </location>
</feature>
<keyword evidence="2 5" id="KW-0812">Transmembrane</keyword>
<evidence type="ECO:0000313" key="8">
    <source>
        <dbReference type="Proteomes" id="UP000285301"/>
    </source>
</evidence>
<feature type="transmembrane region" description="Helical" evidence="5">
    <location>
        <begin position="273"/>
        <end position="293"/>
    </location>
</feature>
<dbReference type="Proteomes" id="UP000285301">
    <property type="component" value="Unassembled WGS sequence"/>
</dbReference>
<feature type="domain" description="EamA" evidence="6">
    <location>
        <begin position="34"/>
        <end position="165"/>
    </location>
</feature>
<comment type="caution">
    <text evidence="7">The sequence shown here is derived from an EMBL/GenBank/DDBJ whole genome shotgun (WGS) entry which is preliminary data.</text>
</comment>
<sequence length="340" mass="37661">MAEEKTQVAANEVKSGENITKRRYVKRMRKVPCLGLFFAFMFAFLMSTSVAIVKLIKGLHALEVLVIRSIIQAVFFGILMWYKKSTVFGHPGERWHVFGRSVSGAINMCGWYLSVKKISLMDSSAIYYSAPVFVVVLASIFLREPFGLFEALSTTLTLIGVLLISRPQFIPFFADKLHPMTNDTICGLLLALLASFTFAMANIHLRKLQKTTTEVNSFWFSIACIVSGVVVVPFIDQLKIPENFTQWLLCLAVGVCGCLGLICFSLSMKIEKAGPVSIVQSSTLVIVLIYQLALFSEPITLMCLIGSFLIGASIVIIGLKDALYTKTIEKLKHKMTSTAV</sequence>
<feature type="transmembrane region" description="Helical" evidence="5">
    <location>
        <begin position="147"/>
        <end position="165"/>
    </location>
</feature>
<evidence type="ECO:0000256" key="1">
    <source>
        <dbReference type="ARBA" id="ARBA00004141"/>
    </source>
</evidence>
<evidence type="ECO:0000256" key="5">
    <source>
        <dbReference type="SAM" id="Phobius"/>
    </source>
</evidence>
<dbReference type="Pfam" id="PF00892">
    <property type="entry name" value="EamA"/>
    <property type="match status" value="2"/>
</dbReference>
<name>A0A443R6R2_9ACAR</name>
<gene>
    <name evidence="7" type="ORF">B4U79_15525</name>
</gene>
<protein>
    <submittedName>
        <fullName evidence="7">Solute carrier family 35 member G1-like protein</fullName>
    </submittedName>
</protein>
<dbReference type="OrthoDB" id="306876at2759"/>
<evidence type="ECO:0000256" key="2">
    <source>
        <dbReference type="ARBA" id="ARBA00022692"/>
    </source>
</evidence>
<organism evidence="7 8">
    <name type="scientific">Dinothrombium tinctorium</name>
    <dbReference type="NCBI Taxonomy" id="1965070"/>
    <lineage>
        <taxon>Eukaryota</taxon>
        <taxon>Metazoa</taxon>
        <taxon>Ecdysozoa</taxon>
        <taxon>Arthropoda</taxon>
        <taxon>Chelicerata</taxon>
        <taxon>Arachnida</taxon>
        <taxon>Acari</taxon>
        <taxon>Acariformes</taxon>
        <taxon>Trombidiformes</taxon>
        <taxon>Prostigmata</taxon>
        <taxon>Anystina</taxon>
        <taxon>Parasitengona</taxon>
        <taxon>Trombidioidea</taxon>
        <taxon>Trombidiidae</taxon>
        <taxon>Dinothrombium</taxon>
    </lineage>
</organism>
<dbReference type="EMBL" id="NCKU01001900">
    <property type="protein sequence ID" value="RWS10962.1"/>
    <property type="molecule type" value="Genomic_DNA"/>
</dbReference>
<feature type="transmembrane region" description="Helical" evidence="5">
    <location>
        <begin position="185"/>
        <end position="205"/>
    </location>
</feature>
<accession>A0A443R6R2</accession>
<dbReference type="SUPFAM" id="SSF103481">
    <property type="entry name" value="Multidrug resistance efflux transporter EmrE"/>
    <property type="match status" value="2"/>
</dbReference>
<feature type="transmembrane region" description="Helical" evidence="5">
    <location>
        <begin position="217"/>
        <end position="235"/>
    </location>
</feature>
<dbReference type="InterPro" id="IPR000620">
    <property type="entry name" value="EamA_dom"/>
</dbReference>
<reference evidence="7 8" key="1">
    <citation type="journal article" date="2018" name="Gigascience">
        <title>Genomes of trombidid mites reveal novel predicted allergens and laterally-transferred genes associated with secondary metabolism.</title>
        <authorList>
            <person name="Dong X."/>
            <person name="Chaisiri K."/>
            <person name="Xia D."/>
            <person name="Armstrong S.D."/>
            <person name="Fang Y."/>
            <person name="Donnelly M.J."/>
            <person name="Kadowaki T."/>
            <person name="McGarry J.W."/>
            <person name="Darby A.C."/>
            <person name="Makepeace B.L."/>
        </authorList>
    </citation>
    <scope>NUCLEOTIDE SEQUENCE [LARGE SCALE GENOMIC DNA]</scope>
    <source>
        <strain evidence="7">UoL-WK</strain>
    </source>
</reference>
<dbReference type="GO" id="GO:0016020">
    <property type="term" value="C:membrane"/>
    <property type="evidence" value="ECO:0007669"/>
    <property type="project" value="UniProtKB-SubCell"/>
</dbReference>
<evidence type="ECO:0000259" key="6">
    <source>
        <dbReference type="Pfam" id="PF00892"/>
    </source>
</evidence>
<dbReference type="Gene3D" id="1.10.3730.20">
    <property type="match status" value="2"/>
</dbReference>
<proteinExistence type="predicted"/>
<keyword evidence="8" id="KW-1185">Reference proteome</keyword>
<dbReference type="InterPro" id="IPR037185">
    <property type="entry name" value="EmrE-like"/>
</dbReference>
<dbReference type="PANTHER" id="PTHR22911:SF6">
    <property type="entry name" value="SOLUTE CARRIER FAMILY 35 MEMBER G1"/>
    <property type="match status" value="1"/>
</dbReference>
<feature type="transmembrane region" description="Helical" evidence="5">
    <location>
        <begin position="65"/>
        <end position="82"/>
    </location>
</feature>
<evidence type="ECO:0000256" key="4">
    <source>
        <dbReference type="ARBA" id="ARBA00023136"/>
    </source>
</evidence>
<evidence type="ECO:0000256" key="3">
    <source>
        <dbReference type="ARBA" id="ARBA00022989"/>
    </source>
</evidence>
<feature type="domain" description="EamA" evidence="6">
    <location>
        <begin position="187"/>
        <end position="318"/>
    </location>
</feature>
<feature type="transmembrane region" description="Helical" evidence="5">
    <location>
        <begin position="94"/>
        <end position="113"/>
    </location>
</feature>
<comment type="subcellular location">
    <subcellularLocation>
        <location evidence="1">Membrane</location>
        <topology evidence="1">Multi-pass membrane protein</topology>
    </subcellularLocation>
</comment>
<feature type="transmembrane region" description="Helical" evidence="5">
    <location>
        <begin position="31"/>
        <end position="53"/>
    </location>
</feature>
<evidence type="ECO:0000313" key="7">
    <source>
        <dbReference type="EMBL" id="RWS10962.1"/>
    </source>
</evidence>
<feature type="transmembrane region" description="Helical" evidence="5">
    <location>
        <begin position="299"/>
        <end position="319"/>
    </location>
</feature>